<keyword evidence="3" id="KW-1185">Reference proteome</keyword>
<evidence type="ECO:0000313" key="3">
    <source>
        <dbReference type="Proteomes" id="UP001058974"/>
    </source>
</evidence>
<protein>
    <recommendedName>
        <fullName evidence="1">Reverse transcriptase zinc-binding domain-containing protein</fullName>
    </recommendedName>
</protein>
<dbReference type="EMBL" id="JAMSHJ010000001">
    <property type="protein sequence ID" value="KAI5447621.1"/>
    <property type="molecule type" value="Genomic_DNA"/>
</dbReference>
<accession>A0A9D5BQ21</accession>
<dbReference type="PANTHER" id="PTHR36617:SF15">
    <property type="entry name" value="REVERSE TRANSCRIPTASE ZINC-BINDING DOMAIN-CONTAINING PROTEIN"/>
    <property type="match status" value="1"/>
</dbReference>
<evidence type="ECO:0000313" key="2">
    <source>
        <dbReference type="EMBL" id="KAI5447621.1"/>
    </source>
</evidence>
<reference evidence="2 3" key="1">
    <citation type="journal article" date="2022" name="Nat. Genet.">
        <title>Improved pea reference genome and pan-genome highlight genomic features and evolutionary characteristics.</title>
        <authorList>
            <person name="Yang T."/>
            <person name="Liu R."/>
            <person name="Luo Y."/>
            <person name="Hu S."/>
            <person name="Wang D."/>
            <person name="Wang C."/>
            <person name="Pandey M.K."/>
            <person name="Ge S."/>
            <person name="Xu Q."/>
            <person name="Li N."/>
            <person name="Li G."/>
            <person name="Huang Y."/>
            <person name="Saxena R.K."/>
            <person name="Ji Y."/>
            <person name="Li M."/>
            <person name="Yan X."/>
            <person name="He Y."/>
            <person name="Liu Y."/>
            <person name="Wang X."/>
            <person name="Xiang C."/>
            <person name="Varshney R.K."/>
            <person name="Ding H."/>
            <person name="Gao S."/>
            <person name="Zong X."/>
        </authorList>
    </citation>
    <scope>NUCLEOTIDE SEQUENCE [LARGE SCALE GENOMIC DNA]</scope>
    <source>
        <strain evidence="2 3">cv. Zhongwan 6</strain>
    </source>
</reference>
<sequence>MYAIWFGILKGRYGNLVRRIIFKDGPIIKSQESLCWRDLILIGDSVDDVSFTNLLTFSLGDGVNISFWSSRWIRQRSLQKQFPSLFLLSDNKDASVRDMGVREGDQWKWKLRFNNLEEDPVLWEQLVEEGGLDHLVSSALKVIWEARVPSKVKMFGWRLIQDKLPTRRKLARREIIHNLHDKKDRKVGVQRR</sequence>
<gene>
    <name evidence="2" type="ORF">KIW84_015180</name>
</gene>
<evidence type="ECO:0000259" key="1">
    <source>
        <dbReference type="Pfam" id="PF13966"/>
    </source>
</evidence>
<dbReference type="Proteomes" id="UP001058974">
    <property type="component" value="Chromosome 1"/>
</dbReference>
<dbReference type="PANTHER" id="PTHR36617">
    <property type="entry name" value="PROTEIN, PUTATIVE-RELATED"/>
    <property type="match status" value="1"/>
</dbReference>
<dbReference type="Gramene" id="Psat01G0518000-T1">
    <property type="protein sequence ID" value="KAI5447621.1"/>
    <property type="gene ID" value="KIW84_015180"/>
</dbReference>
<feature type="domain" description="Reverse transcriptase zinc-binding" evidence="1">
    <location>
        <begin position="138"/>
        <end position="176"/>
    </location>
</feature>
<organism evidence="2 3">
    <name type="scientific">Pisum sativum</name>
    <name type="common">Garden pea</name>
    <name type="synonym">Lathyrus oleraceus</name>
    <dbReference type="NCBI Taxonomy" id="3888"/>
    <lineage>
        <taxon>Eukaryota</taxon>
        <taxon>Viridiplantae</taxon>
        <taxon>Streptophyta</taxon>
        <taxon>Embryophyta</taxon>
        <taxon>Tracheophyta</taxon>
        <taxon>Spermatophyta</taxon>
        <taxon>Magnoliopsida</taxon>
        <taxon>eudicotyledons</taxon>
        <taxon>Gunneridae</taxon>
        <taxon>Pentapetalae</taxon>
        <taxon>rosids</taxon>
        <taxon>fabids</taxon>
        <taxon>Fabales</taxon>
        <taxon>Fabaceae</taxon>
        <taxon>Papilionoideae</taxon>
        <taxon>50 kb inversion clade</taxon>
        <taxon>NPAAA clade</taxon>
        <taxon>Hologalegina</taxon>
        <taxon>IRL clade</taxon>
        <taxon>Fabeae</taxon>
        <taxon>Lathyrus</taxon>
    </lineage>
</organism>
<proteinExistence type="predicted"/>
<dbReference type="Pfam" id="PF13966">
    <property type="entry name" value="zf-RVT"/>
    <property type="match status" value="1"/>
</dbReference>
<dbReference type="InterPro" id="IPR026960">
    <property type="entry name" value="RVT-Znf"/>
</dbReference>
<name>A0A9D5BQ21_PEA</name>
<dbReference type="AlphaFoldDB" id="A0A9D5BQ21"/>
<comment type="caution">
    <text evidence="2">The sequence shown here is derived from an EMBL/GenBank/DDBJ whole genome shotgun (WGS) entry which is preliminary data.</text>
</comment>